<evidence type="ECO:0000256" key="1">
    <source>
        <dbReference type="SAM" id="MobiDB-lite"/>
    </source>
</evidence>
<accession>A0AAW0V426</accession>
<feature type="region of interest" description="Disordered" evidence="1">
    <location>
        <begin position="1"/>
        <end position="48"/>
    </location>
</feature>
<gene>
    <name evidence="2" type="ORF">O3P69_002013</name>
</gene>
<evidence type="ECO:0000313" key="3">
    <source>
        <dbReference type="Proteomes" id="UP001487740"/>
    </source>
</evidence>
<keyword evidence="3" id="KW-1185">Reference proteome</keyword>
<evidence type="ECO:0000313" key="2">
    <source>
        <dbReference type="EMBL" id="KAK8407089.1"/>
    </source>
</evidence>
<protein>
    <submittedName>
        <fullName evidence="2">Uncharacterized protein</fullName>
    </submittedName>
</protein>
<reference evidence="2 3" key="1">
    <citation type="submission" date="2023-03" db="EMBL/GenBank/DDBJ databases">
        <title>High-quality genome of Scylla paramamosain provides insights in environmental adaptation.</title>
        <authorList>
            <person name="Zhang L."/>
        </authorList>
    </citation>
    <scope>NUCLEOTIDE SEQUENCE [LARGE SCALE GENOMIC DNA]</scope>
    <source>
        <strain evidence="2">LZ_2023a</strain>
        <tissue evidence="2">Muscle</tissue>
    </source>
</reference>
<dbReference type="AlphaFoldDB" id="A0AAW0V426"/>
<name>A0AAW0V426_SCYPA</name>
<comment type="caution">
    <text evidence="2">The sequence shown here is derived from an EMBL/GenBank/DDBJ whole genome shotgun (WGS) entry which is preliminary data.</text>
</comment>
<proteinExistence type="predicted"/>
<dbReference type="EMBL" id="JARAKH010000001">
    <property type="protein sequence ID" value="KAK8407089.1"/>
    <property type="molecule type" value="Genomic_DNA"/>
</dbReference>
<sequence>MGDKTKGEKKEQEEEDDEGIHEDPSQLDRQQGNTGEEGHAGLHFATHPSGSSWRLVCLTACAGPRGAKVVEWELRETEPLALCGASSFN</sequence>
<feature type="compositionally biased region" description="Basic and acidic residues" evidence="1">
    <location>
        <begin position="1"/>
        <end position="12"/>
    </location>
</feature>
<dbReference type="Proteomes" id="UP001487740">
    <property type="component" value="Unassembled WGS sequence"/>
</dbReference>
<organism evidence="2 3">
    <name type="scientific">Scylla paramamosain</name>
    <name type="common">Mud crab</name>
    <dbReference type="NCBI Taxonomy" id="85552"/>
    <lineage>
        <taxon>Eukaryota</taxon>
        <taxon>Metazoa</taxon>
        <taxon>Ecdysozoa</taxon>
        <taxon>Arthropoda</taxon>
        <taxon>Crustacea</taxon>
        <taxon>Multicrustacea</taxon>
        <taxon>Malacostraca</taxon>
        <taxon>Eumalacostraca</taxon>
        <taxon>Eucarida</taxon>
        <taxon>Decapoda</taxon>
        <taxon>Pleocyemata</taxon>
        <taxon>Brachyura</taxon>
        <taxon>Eubrachyura</taxon>
        <taxon>Portunoidea</taxon>
        <taxon>Portunidae</taxon>
        <taxon>Portuninae</taxon>
        <taxon>Scylla</taxon>
    </lineage>
</organism>